<dbReference type="Proteomes" id="UP000622552">
    <property type="component" value="Unassembled WGS sequence"/>
</dbReference>
<feature type="region of interest" description="Disordered" evidence="1">
    <location>
        <begin position="186"/>
        <end position="288"/>
    </location>
</feature>
<feature type="compositionally biased region" description="Low complexity" evidence="1">
    <location>
        <begin position="201"/>
        <end position="212"/>
    </location>
</feature>
<dbReference type="RefSeq" id="WP_197003511.1">
    <property type="nucleotide sequence ID" value="NZ_BONS01000016.1"/>
</dbReference>
<feature type="compositionally biased region" description="Polar residues" evidence="1">
    <location>
        <begin position="213"/>
        <end position="255"/>
    </location>
</feature>
<evidence type="ECO:0000313" key="2">
    <source>
        <dbReference type="EMBL" id="MBG6136548.1"/>
    </source>
</evidence>
<evidence type="ECO:0000313" key="3">
    <source>
        <dbReference type="Proteomes" id="UP000622552"/>
    </source>
</evidence>
<dbReference type="EMBL" id="JADOUF010000001">
    <property type="protein sequence ID" value="MBG6136548.1"/>
    <property type="molecule type" value="Genomic_DNA"/>
</dbReference>
<gene>
    <name evidence="2" type="ORF">IW245_002742</name>
</gene>
<feature type="compositionally biased region" description="Polar residues" evidence="1">
    <location>
        <begin position="186"/>
        <end position="200"/>
    </location>
</feature>
<dbReference type="AlphaFoldDB" id="A0A8J7GA16"/>
<proteinExistence type="predicted"/>
<name>A0A8J7GA16_9ACTN</name>
<sequence length="288" mass="30870">MPDFAIDYGVLHAARKDLHDLADRIGPHLKDSAFAQVGGDYGSDTVFGDTGLATAFRALYRTARHPMDKADEDLRQLGDIFGSVADGYFDVDAQIANGMGMMGASLGLDEWKDKKAAWDYLQAHRSECVAGPDGAMPAFCSATDPGRPPTDFTVNTASGSVTTHLTLDDHNNVIKEETTVVAGDQHYTSTTTYTPDGKSQTTDTTFADGSTTHSVTTNGEHGSSVTDTTDNSGSHTHTEITLSDNGGGSMVTTENDGTKTEYTRPDRYAPWTKVEPPPDSSSYDYIGY</sequence>
<protein>
    <submittedName>
        <fullName evidence="2">Uncharacterized protein</fullName>
    </submittedName>
</protein>
<keyword evidence="3" id="KW-1185">Reference proteome</keyword>
<accession>A0A8J7GA16</accession>
<evidence type="ECO:0000256" key="1">
    <source>
        <dbReference type="SAM" id="MobiDB-lite"/>
    </source>
</evidence>
<feature type="compositionally biased region" description="Basic and acidic residues" evidence="1">
    <location>
        <begin position="256"/>
        <end position="267"/>
    </location>
</feature>
<organism evidence="2 3">
    <name type="scientific">Longispora fulva</name>
    <dbReference type="NCBI Taxonomy" id="619741"/>
    <lineage>
        <taxon>Bacteria</taxon>
        <taxon>Bacillati</taxon>
        <taxon>Actinomycetota</taxon>
        <taxon>Actinomycetes</taxon>
        <taxon>Micromonosporales</taxon>
        <taxon>Micromonosporaceae</taxon>
        <taxon>Longispora</taxon>
    </lineage>
</organism>
<reference evidence="2" key="1">
    <citation type="submission" date="2020-11" db="EMBL/GenBank/DDBJ databases">
        <title>Sequencing the genomes of 1000 actinobacteria strains.</title>
        <authorList>
            <person name="Klenk H.-P."/>
        </authorList>
    </citation>
    <scope>NUCLEOTIDE SEQUENCE</scope>
    <source>
        <strain evidence="2">DSM 45356</strain>
    </source>
</reference>
<comment type="caution">
    <text evidence="2">The sequence shown here is derived from an EMBL/GenBank/DDBJ whole genome shotgun (WGS) entry which is preliminary data.</text>
</comment>